<protein>
    <submittedName>
        <fullName evidence="1">Uncharacterized protein</fullName>
    </submittedName>
</protein>
<sequence>MENIRAQGLQHCPAHI</sequence>
<evidence type="ECO:0000313" key="1">
    <source>
        <dbReference type="EMBL" id="JAD96663.1"/>
    </source>
</evidence>
<name>A0A0A9EC89_ARUDO</name>
<accession>A0A0A9EC89</accession>
<organism evidence="1">
    <name type="scientific">Arundo donax</name>
    <name type="common">Giant reed</name>
    <name type="synonym">Donax arundinaceus</name>
    <dbReference type="NCBI Taxonomy" id="35708"/>
    <lineage>
        <taxon>Eukaryota</taxon>
        <taxon>Viridiplantae</taxon>
        <taxon>Streptophyta</taxon>
        <taxon>Embryophyta</taxon>
        <taxon>Tracheophyta</taxon>
        <taxon>Spermatophyta</taxon>
        <taxon>Magnoliopsida</taxon>
        <taxon>Liliopsida</taxon>
        <taxon>Poales</taxon>
        <taxon>Poaceae</taxon>
        <taxon>PACMAD clade</taxon>
        <taxon>Arundinoideae</taxon>
        <taxon>Arundineae</taxon>
        <taxon>Arundo</taxon>
    </lineage>
</organism>
<reference evidence="1" key="1">
    <citation type="submission" date="2014-09" db="EMBL/GenBank/DDBJ databases">
        <authorList>
            <person name="Magalhaes I.L.F."/>
            <person name="Oliveira U."/>
            <person name="Santos F.R."/>
            <person name="Vidigal T.H.D.A."/>
            <person name="Brescovit A.D."/>
            <person name="Santos A.J."/>
        </authorList>
    </citation>
    <scope>NUCLEOTIDE SEQUENCE</scope>
    <source>
        <tissue evidence="1">Shoot tissue taken approximately 20 cm above the soil surface</tissue>
    </source>
</reference>
<dbReference type="AlphaFoldDB" id="A0A0A9EC89"/>
<proteinExistence type="predicted"/>
<reference evidence="1" key="2">
    <citation type="journal article" date="2015" name="Data Brief">
        <title>Shoot transcriptome of the giant reed, Arundo donax.</title>
        <authorList>
            <person name="Barrero R.A."/>
            <person name="Guerrero F.D."/>
            <person name="Moolhuijzen P."/>
            <person name="Goolsby J.A."/>
            <person name="Tidwell J."/>
            <person name="Bellgard S.E."/>
            <person name="Bellgard M.I."/>
        </authorList>
    </citation>
    <scope>NUCLEOTIDE SEQUENCE</scope>
    <source>
        <tissue evidence="1">Shoot tissue taken approximately 20 cm above the soil surface</tissue>
    </source>
</reference>
<dbReference type="EMBL" id="GBRH01201232">
    <property type="protein sequence ID" value="JAD96663.1"/>
    <property type="molecule type" value="Transcribed_RNA"/>
</dbReference>